<dbReference type="Pfam" id="PF24883">
    <property type="entry name" value="NPHP3_N"/>
    <property type="match status" value="1"/>
</dbReference>
<evidence type="ECO:0000256" key="2">
    <source>
        <dbReference type="SAM" id="MobiDB-lite"/>
    </source>
</evidence>
<feature type="compositionally biased region" description="Low complexity" evidence="2">
    <location>
        <begin position="1"/>
        <end position="11"/>
    </location>
</feature>
<evidence type="ECO:0000256" key="1">
    <source>
        <dbReference type="ARBA" id="ARBA00022737"/>
    </source>
</evidence>
<feature type="region of interest" description="Disordered" evidence="2">
    <location>
        <begin position="1"/>
        <end position="30"/>
    </location>
</feature>
<dbReference type="Pfam" id="PF17100">
    <property type="entry name" value="NACHT_N"/>
    <property type="match status" value="1"/>
</dbReference>
<dbReference type="EMBL" id="JAQQWI010000017">
    <property type="protein sequence ID" value="KAK8006084.1"/>
    <property type="molecule type" value="Genomic_DNA"/>
</dbReference>
<protein>
    <submittedName>
        <fullName evidence="5">Ankyrin repeat-containing protein</fullName>
    </submittedName>
</protein>
<dbReference type="SUPFAM" id="SSF52540">
    <property type="entry name" value="P-loop containing nucleoside triphosphate hydrolases"/>
    <property type="match status" value="1"/>
</dbReference>
<evidence type="ECO:0000313" key="5">
    <source>
        <dbReference type="EMBL" id="KAK8006084.1"/>
    </source>
</evidence>
<organism evidence="5 6">
    <name type="scientific">Apiospora marii</name>
    <dbReference type="NCBI Taxonomy" id="335849"/>
    <lineage>
        <taxon>Eukaryota</taxon>
        <taxon>Fungi</taxon>
        <taxon>Dikarya</taxon>
        <taxon>Ascomycota</taxon>
        <taxon>Pezizomycotina</taxon>
        <taxon>Sordariomycetes</taxon>
        <taxon>Xylariomycetidae</taxon>
        <taxon>Amphisphaeriales</taxon>
        <taxon>Apiosporaceae</taxon>
        <taxon>Apiospora</taxon>
    </lineage>
</organism>
<accession>A0ABR1RAK9</accession>
<feature type="domain" description="Nephrocystin 3-like N-terminal" evidence="4">
    <location>
        <begin position="372"/>
        <end position="446"/>
    </location>
</feature>
<sequence>MGLRGTLSKLLSKSKKKKKDSSSTSDTYTPTPVAEVVAAVEPPPNLDAESPSLWDVAYGQLKVRDRALVEEYEEVLLAKQQSDDEAAALLQGRLDDRPLERSAQMRDMAEHSLQRMAESRKGKVLGKVTETMTVLASVKGVVDSAVKASPEASAVWAGICFVMPFVENLAESTATMQEGFVYLTSRMEYYAAFERVLFRPAEVSSSLGALAKSNKPDVVRLYGQIIEYIVQCVIQIQHSRTKQAIRGMLNLADWKKKLAAVQETEALNARNAEQMGTAQGQETITKIRVDSSQSVELLQSFIEIRRKHLLVAKQDQEIATKSQEILSQQLELSKQAEQRTLTRQEQECLEIFTNGQQDYVDWKNRVPKRLDGTCNWLLQHESYLEWHKRPSGPILISADPGCGKSVLARFLIDELLPSSAPQATICYFFFKDQAQDKLKQALSAVIH</sequence>
<keyword evidence="1" id="KW-0677">Repeat</keyword>
<gene>
    <name evidence="5" type="ORF">PG991_012381</name>
</gene>
<name>A0ABR1RAK9_9PEZI</name>
<dbReference type="InterPro" id="IPR027417">
    <property type="entry name" value="P-loop_NTPase"/>
</dbReference>
<evidence type="ECO:0000313" key="6">
    <source>
        <dbReference type="Proteomes" id="UP001396898"/>
    </source>
</evidence>
<reference evidence="5 6" key="1">
    <citation type="submission" date="2023-01" db="EMBL/GenBank/DDBJ databases">
        <title>Analysis of 21 Apiospora genomes using comparative genomics revels a genus with tremendous synthesis potential of carbohydrate active enzymes and secondary metabolites.</title>
        <authorList>
            <person name="Sorensen T."/>
        </authorList>
    </citation>
    <scope>NUCLEOTIDE SEQUENCE [LARGE SCALE GENOMIC DNA]</scope>
    <source>
        <strain evidence="5 6">CBS 20057</strain>
    </source>
</reference>
<dbReference type="InterPro" id="IPR031359">
    <property type="entry name" value="NACHT_N"/>
</dbReference>
<keyword evidence="6" id="KW-1185">Reference proteome</keyword>
<feature type="domain" description="NWD NACHT-NTPase N-terminal" evidence="3">
    <location>
        <begin position="52"/>
        <end position="266"/>
    </location>
</feature>
<dbReference type="Proteomes" id="UP001396898">
    <property type="component" value="Unassembled WGS sequence"/>
</dbReference>
<comment type="caution">
    <text evidence="5">The sequence shown here is derived from an EMBL/GenBank/DDBJ whole genome shotgun (WGS) entry which is preliminary data.</text>
</comment>
<dbReference type="InterPro" id="IPR056884">
    <property type="entry name" value="NPHP3-like_N"/>
</dbReference>
<proteinExistence type="predicted"/>
<evidence type="ECO:0000259" key="4">
    <source>
        <dbReference type="Pfam" id="PF24883"/>
    </source>
</evidence>
<evidence type="ECO:0000259" key="3">
    <source>
        <dbReference type="Pfam" id="PF17100"/>
    </source>
</evidence>
<dbReference type="PANTHER" id="PTHR10039">
    <property type="entry name" value="AMELOGENIN"/>
    <property type="match status" value="1"/>
</dbReference>